<keyword evidence="8 9" id="KW-0472">Membrane</keyword>
<dbReference type="EMBL" id="CADIKZ010000007">
    <property type="protein sequence ID" value="CAB3872787.1"/>
    <property type="molecule type" value="Genomic_DNA"/>
</dbReference>
<comment type="subcellular location">
    <subcellularLocation>
        <location evidence="1 9">Cell inner membrane</location>
        <topology evidence="1 9">Multi-pass membrane protein</topology>
    </subcellularLocation>
</comment>
<evidence type="ECO:0000256" key="6">
    <source>
        <dbReference type="ARBA" id="ARBA00022692"/>
    </source>
</evidence>
<dbReference type="AlphaFoldDB" id="A0A6S7D0U4"/>
<dbReference type="InterPro" id="IPR013525">
    <property type="entry name" value="ABC2_TM"/>
</dbReference>
<feature type="transmembrane region" description="Helical" evidence="9">
    <location>
        <begin position="194"/>
        <end position="211"/>
    </location>
</feature>
<dbReference type="InterPro" id="IPR047817">
    <property type="entry name" value="ABC2_TM_bact-type"/>
</dbReference>
<dbReference type="PROSITE" id="PS51012">
    <property type="entry name" value="ABC_TM2"/>
    <property type="match status" value="1"/>
</dbReference>
<evidence type="ECO:0000313" key="12">
    <source>
        <dbReference type="Proteomes" id="UP000494203"/>
    </source>
</evidence>
<keyword evidence="6 9" id="KW-0812">Transmembrane</keyword>
<dbReference type="Pfam" id="PF01061">
    <property type="entry name" value="ABC2_membrane"/>
    <property type="match status" value="1"/>
</dbReference>
<evidence type="ECO:0000256" key="1">
    <source>
        <dbReference type="ARBA" id="ARBA00004429"/>
    </source>
</evidence>
<feature type="domain" description="ABC transmembrane type-2" evidence="10">
    <location>
        <begin position="46"/>
        <end position="271"/>
    </location>
</feature>
<reference evidence="11 12" key="1">
    <citation type="submission" date="2020-04" db="EMBL/GenBank/DDBJ databases">
        <authorList>
            <person name="De Canck E."/>
        </authorList>
    </citation>
    <scope>NUCLEOTIDE SEQUENCE [LARGE SCALE GENOMIC DNA]</scope>
    <source>
        <strain evidence="11 12">LMG 26788</strain>
    </source>
</reference>
<evidence type="ECO:0000259" key="10">
    <source>
        <dbReference type="PROSITE" id="PS51012"/>
    </source>
</evidence>
<evidence type="ECO:0000256" key="7">
    <source>
        <dbReference type="ARBA" id="ARBA00022989"/>
    </source>
</evidence>
<organism evidence="11 12">
    <name type="scientific">Achromobacter pulmonis</name>
    <dbReference type="NCBI Taxonomy" id="1389932"/>
    <lineage>
        <taxon>Bacteria</taxon>
        <taxon>Pseudomonadati</taxon>
        <taxon>Pseudomonadota</taxon>
        <taxon>Betaproteobacteria</taxon>
        <taxon>Burkholderiales</taxon>
        <taxon>Alcaligenaceae</taxon>
        <taxon>Achromobacter</taxon>
    </lineage>
</organism>
<keyword evidence="4 9" id="KW-1003">Cell membrane</keyword>
<gene>
    <name evidence="11" type="ORF">LMG26788_02866</name>
</gene>
<dbReference type="GO" id="GO:0005886">
    <property type="term" value="C:plasma membrane"/>
    <property type="evidence" value="ECO:0007669"/>
    <property type="project" value="UniProtKB-SubCell"/>
</dbReference>
<evidence type="ECO:0000256" key="5">
    <source>
        <dbReference type="ARBA" id="ARBA00022519"/>
    </source>
</evidence>
<evidence type="ECO:0000256" key="4">
    <source>
        <dbReference type="ARBA" id="ARBA00022475"/>
    </source>
</evidence>
<keyword evidence="3 9" id="KW-0813">Transport</keyword>
<feature type="transmembrane region" description="Helical" evidence="9">
    <location>
        <begin position="130"/>
        <end position="150"/>
    </location>
</feature>
<dbReference type="RefSeq" id="WP_175133669.1">
    <property type="nucleotide sequence ID" value="NZ_CADIJV010000015.1"/>
</dbReference>
<dbReference type="PANTHER" id="PTHR30413:SF8">
    <property type="entry name" value="TRANSPORT PERMEASE PROTEIN"/>
    <property type="match status" value="1"/>
</dbReference>
<dbReference type="PANTHER" id="PTHR30413">
    <property type="entry name" value="INNER MEMBRANE TRANSPORT PERMEASE"/>
    <property type="match status" value="1"/>
</dbReference>
<proteinExistence type="inferred from homology"/>
<protein>
    <recommendedName>
        <fullName evidence="9">Transport permease protein</fullName>
    </recommendedName>
</protein>
<evidence type="ECO:0000256" key="9">
    <source>
        <dbReference type="RuleBase" id="RU361157"/>
    </source>
</evidence>
<keyword evidence="5" id="KW-0997">Cell inner membrane</keyword>
<comment type="similarity">
    <text evidence="2 9">Belongs to the ABC-2 integral membrane protein family.</text>
</comment>
<dbReference type="Proteomes" id="UP000494203">
    <property type="component" value="Unassembled WGS sequence"/>
</dbReference>
<dbReference type="GO" id="GO:0015920">
    <property type="term" value="P:lipopolysaccharide transport"/>
    <property type="evidence" value="ECO:0007669"/>
    <property type="project" value="TreeGrafter"/>
</dbReference>
<accession>A0A6S7D0U4</accession>
<feature type="transmembrane region" description="Helical" evidence="9">
    <location>
        <begin position="49"/>
        <end position="72"/>
    </location>
</feature>
<evidence type="ECO:0000256" key="2">
    <source>
        <dbReference type="ARBA" id="ARBA00007783"/>
    </source>
</evidence>
<evidence type="ECO:0000256" key="3">
    <source>
        <dbReference type="ARBA" id="ARBA00022448"/>
    </source>
</evidence>
<comment type="caution">
    <text evidence="9">Lacks conserved residue(s) required for the propagation of feature annotation.</text>
</comment>
<dbReference type="GO" id="GO:0140359">
    <property type="term" value="F:ABC-type transporter activity"/>
    <property type="evidence" value="ECO:0007669"/>
    <property type="project" value="InterPro"/>
</dbReference>
<name>A0A6S7D0U4_9BURK</name>
<feature type="transmembrane region" description="Helical" evidence="9">
    <location>
        <begin position="162"/>
        <end position="188"/>
    </location>
</feature>
<keyword evidence="7 9" id="KW-1133">Transmembrane helix</keyword>
<sequence>MLLNALNPVANYKAVRRIVALYVKQRHLLVEMVKRDILDPHAGHVLGGVWAFLHPLFMMGVYMFLFGVVMKARVNQSHEMPLDYSAYILSGMVPWLAIQLAMAKSASAIISNANLVKQTIFPVEILPARAVIAAMVPQAISLGVLIIYVLATHGSLFWTYLLLPPLLFMHLALMLGIAFMLSAISVVVRDMKEFVQVFSLVGIFLVPVVFLPDWVPSLFKPVIYANPFSYLIWCYQDVLYFGRIAHPLAWVVTFVFAVVSLAMGSRLFARFKGFFGDAL</sequence>
<feature type="transmembrane region" description="Helical" evidence="9">
    <location>
        <begin position="248"/>
        <end position="269"/>
    </location>
</feature>
<keyword evidence="12" id="KW-1185">Reference proteome</keyword>
<evidence type="ECO:0000256" key="8">
    <source>
        <dbReference type="ARBA" id="ARBA00023136"/>
    </source>
</evidence>
<evidence type="ECO:0000313" key="11">
    <source>
        <dbReference type="EMBL" id="CAB3872787.1"/>
    </source>
</evidence>